<accession>A0A0C4DYM8</accession>
<dbReference type="GO" id="GO:0008865">
    <property type="term" value="F:fructokinase activity"/>
    <property type="evidence" value="ECO:0007669"/>
    <property type="project" value="TreeGrafter"/>
</dbReference>
<evidence type="ECO:0000256" key="4">
    <source>
        <dbReference type="ARBA" id="ARBA00022777"/>
    </source>
</evidence>
<name>A0A0C4DYM8_MAGP6</name>
<reference evidence="11" key="1">
    <citation type="submission" date="2010-05" db="EMBL/GenBank/DDBJ databases">
        <title>The genome sequence of Magnaporthe poae strain ATCC 64411.</title>
        <authorList>
            <person name="Ma L.-J."/>
            <person name="Dead R."/>
            <person name="Young S."/>
            <person name="Zeng Q."/>
            <person name="Koehrsen M."/>
            <person name="Alvarado L."/>
            <person name="Berlin A."/>
            <person name="Chapman S.B."/>
            <person name="Chen Z."/>
            <person name="Freedman E."/>
            <person name="Gellesch M."/>
            <person name="Goldberg J."/>
            <person name="Griggs A."/>
            <person name="Gujja S."/>
            <person name="Heilman E.R."/>
            <person name="Heiman D."/>
            <person name="Hepburn T."/>
            <person name="Howarth C."/>
            <person name="Jen D."/>
            <person name="Larson L."/>
            <person name="Mehta T."/>
            <person name="Neiman D."/>
            <person name="Pearson M."/>
            <person name="Roberts A."/>
            <person name="Saif S."/>
            <person name="Shea T."/>
            <person name="Shenoy N."/>
            <person name="Sisk P."/>
            <person name="Stolte C."/>
            <person name="Sykes S."/>
            <person name="Walk T."/>
            <person name="White J."/>
            <person name="Yandava C."/>
            <person name="Haas B."/>
            <person name="Nusbaum C."/>
            <person name="Birren B."/>
        </authorList>
    </citation>
    <scope>NUCLEOTIDE SEQUENCE [LARGE SCALE GENOMIC DNA]</scope>
    <source>
        <strain evidence="11">ATCC 64411 / 73-15</strain>
    </source>
</reference>
<keyword evidence="5 6" id="KW-0067">ATP-binding</keyword>
<reference evidence="10" key="5">
    <citation type="submission" date="2015-06" db="UniProtKB">
        <authorList>
            <consortium name="EnsemblFungi"/>
        </authorList>
    </citation>
    <scope>IDENTIFICATION</scope>
    <source>
        <strain evidence="10">ATCC 64411</strain>
    </source>
</reference>
<feature type="domain" description="Hexokinase N-terminal" evidence="7">
    <location>
        <begin position="23"/>
        <end position="237"/>
    </location>
</feature>
<evidence type="ECO:0000313" key="11">
    <source>
        <dbReference type="Proteomes" id="UP000011715"/>
    </source>
</evidence>
<keyword evidence="6" id="KW-0324">Glycolysis</keyword>
<protein>
    <recommendedName>
        <fullName evidence="6">Phosphotransferase</fullName>
        <ecNumber evidence="6">2.7.1.-</ecNumber>
    </recommendedName>
</protein>
<dbReference type="PRINTS" id="PR00475">
    <property type="entry name" value="HEXOKINASE"/>
</dbReference>
<dbReference type="VEuPathDB" id="FungiDB:MAPG_05154"/>
<dbReference type="EnsemblFungi" id="MAPG_05154T0">
    <property type="protein sequence ID" value="MAPG_05154T0"/>
    <property type="gene ID" value="MAPG_05154"/>
</dbReference>
<keyword evidence="11" id="KW-1185">Reference proteome</keyword>
<dbReference type="GO" id="GO:0004340">
    <property type="term" value="F:glucokinase activity"/>
    <property type="evidence" value="ECO:0007669"/>
    <property type="project" value="TreeGrafter"/>
</dbReference>
<dbReference type="GO" id="GO:0006013">
    <property type="term" value="P:mannose metabolic process"/>
    <property type="evidence" value="ECO:0007669"/>
    <property type="project" value="TreeGrafter"/>
</dbReference>
<dbReference type="OMA" id="LDMGITF"/>
<dbReference type="Gene3D" id="3.40.367.20">
    <property type="match status" value="1"/>
</dbReference>
<sequence length="557" mass="59621">MPPQAAPAINGHASAVTPPAKRLADFLQPLRIDGVLVHKLAQDLSEVFVELAAQSDDQFLPTPISQSILSRPVDDATSGPHLAIDIGGTNLRVAFVELAHHAPQDSEGENAQDNQSLRRHLEHSWPIGDHLKNENAKGLFAWIGACIAEVVAKACDQQLAGIAAATELPLGVTFSFPMDQETLNTASLRQMGKGFAITSRLDLGQHLLDGYESSRGELPRIRIAAITNDAVATLLSFMHQFSASSASQAGTAATIQRRPVMGLICGTGCNATVFMGLGGLKQSKRPKKVQTLPGEGGGNSGDGQLSIAVNTEWSINGSAGPLRNNGLINRWDDMVSAAAEKPGFQPLEYMTAGLYLGEIGRLALVDYMTNVLGKNPKTFPEKLLRRFEPRNTTFLSHFSPSQDGDWSGLVDRLNDEFPTGGAQRPLEAIENLPAAKFRWTEDMAQALYHIARAIEFRAAGIIAASTVGLLKCSGALPSRDELAVMSASELHLGVGYTGGCITNFQDYLQHCQELLDELVEREYGNETPRVRIVLEPCHDGGIDGAGILVPAAVASGI</sequence>
<evidence type="ECO:0000259" key="7">
    <source>
        <dbReference type="Pfam" id="PF00349"/>
    </source>
</evidence>
<dbReference type="InterPro" id="IPR001312">
    <property type="entry name" value="Hexokinase"/>
</dbReference>
<evidence type="ECO:0000313" key="9">
    <source>
        <dbReference type="EMBL" id="KLU86135.1"/>
    </source>
</evidence>
<dbReference type="Gene3D" id="3.30.420.40">
    <property type="match status" value="1"/>
</dbReference>
<evidence type="ECO:0000256" key="6">
    <source>
        <dbReference type="RuleBase" id="RU362007"/>
    </source>
</evidence>
<dbReference type="InterPro" id="IPR043129">
    <property type="entry name" value="ATPase_NBD"/>
</dbReference>
<gene>
    <name evidence="9" type="ORF">MAPG_05154</name>
</gene>
<comment type="similarity">
    <text evidence="1 6">Belongs to the hexokinase family.</text>
</comment>
<dbReference type="EC" id="2.7.1.-" evidence="6"/>
<evidence type="ECO:0000256" key="3">
    <source>
        <dbReference type="ARBA" id="ARBA00022741"/>
    </source>
</evidence>
<dbReference type="PROSITE" id="PS51748">
    <property type="entry name" value="HEXOKINASE_2"/>
    <property type="match status" value="1"/>
</dbReference>
<dbReference type="GO" id="GO:0006096">
    <property type="term" value="P:glycolytic process"/>
    <property type="evidence" value="ECO:0007669"/>
    <property type="project" value="UniProtKB-UniPathway"/>
</dbReference>
<dbReference type="InterPro" id="IPR022672">
    <property type="entry name" value="Hexokinase_N"/>
</dbReference>
<evidence type="ECO:0000256" key="5">
    <source>
        <dbReference type="ARBA" id="ARBA00022840"/>
    </source>
</evidence>
<dbReference type="AlphaFoldDB" id="A0A0C4DYM8"/>
<reference evidence="10" key="4">
    <citation type="journal article" date="2015" name="G3 (Bethesda)">
        <title>Genome sequences of three phytopathogenic species of the Magnaporthaceae family of fungi.</title>
        <authorList>
            <person name="Okagaki L.H."/>
            <person name="Nunes C.C."/>
            <person name="Sailsbery J."/>
            <person name="Clay B."/>
            <person name="Brown D."/>
            <person name="John T."/>
            <person name="Oh Y."/>
            <person name="Young N."/>
            <person name="Fitzgerald M."/>
            <person name="Haas B.J."/>
            <person name="Zeng Q."/>
            <person name="Young S."/>
            <person name="Adiconis X."/>
            <person name="Fan L."/>
            <person name="Levin J.Z."/>
            <person name="Mitchell T.K."/>
            <person name="Okubara P.A."/>
            <person name="Farman M.L."/>
            <person name="Kohn L.M."/>
            <person name="Birren B."/>
            <person name="Ma L.-J."/>
            <person name="Dean R.A."/>
        </authorList>
    </citation>
    <scope>NUCLEOTIDE SEQUENCE</scope>
    <source>
        <strain evidence="10">ATCC 64411 / 73-15</strain>
    </source>
</reference>
<dbReference type="PANTHER" id="PTHR19443:SF29">
    <property type="entry name" value="PHOSPHOTRANSFERASE"/>
    <property type="match status" value="1"/>
</dbReference>
<dbReference type="GO" id="GO:0001678">
    <property type="term" value="P:intracellular glucose homeostasis"/>
    <property type="evidence" value="ECO:0007669"/>
    <property type="project" value="InterPro"/>
</dbReference>
<dbReference type="STRING" id="644358.A0A0C4DYM8"/>
<keyword evidence="2 6" id="KW-0808">Transferase</keyword>
<evidence type="ECO:0000313" key="10">
    <source>
        <dbReference type="EnsemblFungi" id="MAPG_05154T0"/>
    </source>
</evidence>
<feature type="domain" description="Hexokinase C-terminal" evidence="8">
    <location>
        <begin position="261"/>
        <end position="549"/>
    </location>
</feature>
<dbReference type="GO" id="GO:0006006">
    <property type="term" value="P:glucose metabolic process"/>
    <property type="evidence" value="ECO:0007669"/>
    <property type="project" value="TreeGrafter"/>
</dbReference>
<reference evidence="9" key="2">
    <citation type="submission" date="2010-05" db="EMBL/GenBank/DDBJ databases">
        <title>The Genome Sequence of Magnaporthe poae strain ATCC 64411.</title>
        <authorList>
            <consortium name="The Broad Institute Genome Sequencing Platform"/>
            <consortium name="Broad Institute Genome Sequencing Center for Infectious Disease"/>
            <person name="Ma L.-J."/>
            <person name="Dead R."/>
            <person name="Young S."/>
            <person name="Zeng Q."/>
            <person name="Koehrsen M."/>
            <person name="Alvarado L."/>
            <person name="Berlin A."/>
            <person name="Chapman S.B."/>
            <person name="Chen Z."/>
            <person name="Freedman E."/>
            <person name="Gellesch M."/>
            <person name="Goldberg J."/>
            <person name="Griggs A."/>
            <person name="Gujja S."/>
            <person name="Heilman E.R."/>
            <person name="Heiman D."/>
            <person name="Hepburn T."/>
            <person name="Howarth C."/>
            <person name="Jen D."/>
            <person name="Larson L."/>
            <person name="Mehta T."/>
            <person name="Neiman D."/>
            <person name="Pearson M."/>
            <person name="Roberts A."/>
            <person name="Saif S."/>
            <person name="Shea T."/>
            <person name="Shenoy N."/>
            <person name="Sisk P."/>
            <person name="Stolte C."/>
            <person name="Sykes S."/>
            <person name="Walk T."/>
            <person name="White J."/>
            <person name="Yandava C."/>
            <person name="Haas B."/>
            <person name="Nusbaum C."/>
            <person name="Birren B."/>
        </authorList>
    </citation>
    <scope>NUCLEOTIDE SEQUENCE</scope>
    <source>
        <strain evidence="9">ATCC 64411</strain>
    </source>
</reference>
<dbReference type="EMBL" id="GL876969">
    <property type="protein sequence ID" value="KLU86135.1"/>
    <property type="molecule type" value="Genomic_DNA"/>
</dbReference>
<keyword evidence="3 6" id="KW-0547">Nucleotide-binding</keyword>
<dbReference type="SUPFAM" id="SSF53067">
    <property type="entry name" value="Actin-like ATPase domain"/>
    <property type="match status" value="2"/>
</dbReference>
<dbReference type="Pfam" id="PF03727">
    <property type="entry name" value="Hexokinase_2"/>
    <property type="match status" value="1"/>
</dbReference>
<dbReference type="OrthoDB" id="419537at2759"/>
<evidence type="ECO:0000256" key="2">
    <source>
        <dbReference type="ARBA" id="ARBA00022679"/>
    </source>
</evidence>
<reference evidence="9" key="3">
    <citation type="submission" date="2011-03" db="EMBL/GenBank/DDBJ databases">
        <title>Annotation of Magnaporthe poae ATCC 64411.</title>
        <authorList>
            <person name="Ma L.-J."/>
            <person name="Dead R."/>
            <person name="Young S.K."/>
            <person name="Zeng Q."/>
            <person name="Gargeya S."/>
            <person name="Fitzgerald M."/>
            <person name="Haas B."/>
            <person name="Abouelleil A."/>
            <person name="Alvarado L."/>
            <person name="Arachchi H.M."/>
            <person name="Berlin A."/>
            <person name="Brown A."/>
            <person name="Chapman S.B."/>
            <person name="Chen Z."/>
            <person name="Dunbar C."/>
            <person name="Freedman E."/>
            <person name="Gearin G."/>
            <person name="Gellesch M."/>
            <person name="Goldberg J."/>
            <person name="Griggs A."/>
            <person name="Gujja S."/>
            <person name="Heiman D."/>
            <person name="Howarth C."/>
            <person name="Larson L."/>
            <person name="Lui A."/>
            <person name="MacDonald P.J.P."/>
            <person name="Mehta T."/>
            <person name="Montmayeur A."/>
            <person name="Murphy C."/>
            <person name="Neiman D."/>
            <person name="Pearson M."/>
            <person name="Priest M."/>
            <person name="Roberts A."/>
            <person name="Saif S."/>
            <person name="Shea T."/>
            <person name="Shenoy N."/>
            <person name="Sisk P."/>
            <person name="Stolte C."/>
            <person name="Sykes S."/>
            <person name="Yandava C."/>
            <person name="Wortman J."/>
            <person name="Nusbaum C."/>
            <person name="Birren B."/>
        </authorList>
    </citation>
    <scope>NUCLEOTIDE SEQUENCE</scope>
    <source>
        <strain evidence="9">ATCC 64411</strain>
    </source>
</reference>
<proteinExistence type="inferred from homology"/>
<evidence type="ECO:0000256" key="1">
    <source>
        <dbReference type="ARBA" id="ARBA00009225"/>
    </source>
</evidence>
<dbReference type="CDD" id="cd24000">
    <property type="entry name" value="ASKHA_NBD_HK"/>
    <property type="match status" value="1"/>
</dbReference>
<dbReference type="GO" id="GO:0019158">
    <property type="term" value="F:mannokinase activity"/>
    <property type="evidence" value="ECO:0007669"/>
    <property type="project" value="TreeGrafter"/>
</dbReference>
<dbReference type="GO" id="GO:0005739">
    <property type="term" value="C:mitochondrion"/>
    <property type="evidence" value="ECO:0007669"/>
    <property type="project" value="TreeGrafter"/>
</dbReference>
<organism evidence="10 11">
    <name type="scientific">Magnaporthiopsis poae (strain ATCC 64411 / 73-15)</name>
    <name type="common">Kentucky bluegrass fungus</name>
    <name type="synonym">Magnaporthe poae</name>
    <dbReference type="NCBI Taxonomy" id="644358"/>
    <lineage>
        <taxon>Eukaryota</taxon>
        <taxon>Fungi</taxon>
        <taxon>Dikarya</taxon>
        <taxon>Ascomycota</taxon>
        <taxon>Pezizomycotina</taxon>
        <taxon>Sordariomycetes</taxon>
        <taxon>Sordariomycetidae</taxon>
        <taxon>Magnaporthales</taxon>
        <taxon>Magnaporthaceae</taxon>
        <taxon>Magnaporthiopsis</taxon>
    </lineage>
</organism>
<keyword evidence="4 6" id="KW-0418">Kinase</keyword>
<dbReference type="GO" id="GO:0005524">
    <property type="term" value="F:ATP binding"/>
    <property type="evidence" value="ECO:0007669"/>
    <property type="project" value="UniProtKB-UniRule"/>
</dbReference>
<dbReference type="eggNOG" id="KOG1369">
    <property type="taxonomic scope" value="Eukaryota"/>
</dbReference>
<dbReference type="InterPro" id="IPR022673">
    <property type="entry name" value="Hexokinase_C"/>
</dbReference>
<dbReference type="Proteomes" id="UP000011715">
    <property type="component" value="Unassembled WGS sequence"/>
</dbReference>
<dbReference type="PANTHER" id="PTHR19443">
    <property type="entry name" value="HEXOKINASE"/>
    <property type="match status" value="1"/>
</dbReference>
<dbReference type="GO" id="GO:0005536">
    <property type="term" value="F:D-glucose binding"/>
    <property type="evidence" value="ECO:0007669"/>
    <property type="project" value="InterPro"/>
</dbReference>
<dbReference type="EMBL" id="ADBL01001217">
    <property type="status" value="NOT_ANNOTATED_CDS"/>
    <property type="molecule type" value="Genomic_DNA"/>
</dbReference>
<evidence type="ECO:0000259" key="8">
    <source>
        <dbReference type="Pfam" id="PF03727"/>
    </source>
</evidence>
<dbReference type="UniPathway" id="UPA00109">
    <property type="reaction ID" value="UER00180"/>
</dbReference>
<dbReference type="GO" id="GO:0005829">
    <property type="term" value="C:cytosol"/>
    <property type="evidence" value="ECO:0007669"/>
    <property type="project" value="TreeGrafter"/>
</dbReference>
<dbReference type="Pfam" id="PF00349">
    <property type="entry name" value="Hexokinase_1"/>
    <property type="match status" value="1"/>
</dbReference>